<dbReference type="EMBL" id="CP059996">
    <property type="protein sequence ID" value="QNA70494.1"/>
    <property type="molecule type" value="Genomic_DNA"/>
</dbReference>
<accession>A0A6G9VWQ2</accession>
<dbReference type="PANTHER" id="PTHR40588:SF1">
    <property type="entry name" value="MRNA INTERFERASE TOXIN YAFQ"/>
    <property type="match status" value="1"/>
</dbReference>
<name>A0A6G9VWQ2_9BACT</name>
<dbReference type="GO" id="GO:0004521">
    <property type="term" value="F:RNA endonuclease activity"/>
    <property type="evidence" value="ECO:0007669"/>
    <property type="project" value="TreeGrafter"/>
</dbReference>
<dbReference type="RefSeq" id="WP_167751037.1">
    <property type="nucleotide sequence ID" value="NZ_CP045454.1"/>
</dbReference>
<dbReference type="GO" id="GO:0006402">
    <property type="term" value="P:mRNA catabolic process"/>
    <property type="evidence" value="ECO:0007669"/>
    <property type="project" value="TreeGrafter"/>
</dbReference>
<keyword evidence="1" id="KW-0614">Plasmid</keyword>
<sequence>MYTPEYHRFFKKDIERDKKSGQFSAEDFTLLKEVMSAMLNDEILHEKYKNHPLKGEWEGTYECHIKNDWLLIYQIDNNTNEMIFMRLGAHAQIFKKYK</sequence>
<dbReference type="PIRSF" id="PIRSF006156">
    <property type="entry name" value="YafQ"/>
    <property type="match status" value="1"/>
</dbReference>
<reference evidence="1 2" key="1">
    <citation type="submission" date="2020-08" db="EMBL/GenBank/DDBJ databases">
        <title>Genome of Dechlorinating Sulfurospirillum strain ACSDCE.</title>
        <authorList>
            <person name="Yang Y."/>
            <person name="Huo L."/>
            <person name="Yan J."/>
        </authorList>
    </citation>
    <scope>NUCLEOTIDE SEQUENCE [LARGE SCALE GENOMIC DNA]</scope>
    <source>
        <strain evidence="1 2">ACSDCE</strain>
        <plasmid evidence="1 2">pSDCE1</plasmid>
    </source>
</reference>
<dbReference type="Pfam" id="PF15738">
    <property type="entry name" value="YafQ_toxin"/>
    <property type="match status" value="1"/>
</dbReference>
<dbReference type="NCBIfam" id="TIGR02385">
    <property type="entry name" value="RelE_StbE"/>
    <property type="match status" value="1"/>
</dbReference>
<dbReference type="AlphaFoldDB" id="A0A6G9VWQ2"/>
<dbReference type="GO" id="GO:0006415">
    <property type="term" value="P:translational termination"/>
    <property type="evidence" value="ECO:0007669"/>
    <property type="project" value="TreeGrafter"/>
</dbReference>
<organism evidence="1 2">
    <name type="scientific">Sulfurospirillum diekertiae</name>
    <dbReference type="NCBI Taxonomy" id="1854492"/>
    <lineage>
        <taxon>Bacteria</taxon>
        <taxon>Pseudomonadati</taxon>
        <taxon>Campylobacterota</taxon>
        <taxon>Epsilonproteobacteria</taxon>
        <taxon>Campylobacterales</taxon>
        <taxon>Sulfurospirillaceae</taxon>
        <taxon>Sulfurospirillum</taxon>
    </lineage>
</organism>
<dbReference type="Proteomes" id="UP000502831">
    <property type="component" value="Plasmid pSDCE1"/>
</dbReference>
<dbReference type="InterPro" id="IPR004386">
    <property type="entry name" value="Toxin_YafQ-like"/>
</dbReference>
<dbReference type="InterPro" id="IPR035093">
    <property type="entry name" value="RelE/ParE_toxin_dom_sf"/>
</dbReference>
<gene>
    <name evidence="1" type="ORF">FA584_14185</name>
</gene>
<geneLocation type="plasmid" evidence="1 2">
    <name>pSDCE1</name>
</geneLocation>
<dbReference type="InterPro" id="IPR007712">
    <property type="entry name" value="RelE/ParE_toxin"/>
</dbReference>
<dbReference type="SUPFAM" id="SSF143011">
    <property type="entry name" value="RelE-like"/>
    <property type="match status" value="1"/>
</dbReference>
<evidence type="ECO:0000313" key="1">
    <source>
        <dbReference type="EMBL" id="QNA70494.1"/>
    </source>
</evidence>
<evidence type="ECO:0000313" key="2">
    <source>
        <dbReference type="Proteomes" id="UP000502831"/>
    </source>
</evidence>
<dbReference type="PANTHER" id="PTHR40588">
    <property type="entry name" value="MRNA INTERFERASE TOXIN YAFQ"/>
    <property type="match status" value="1"/>
</dbReference>
<proteinExistence type="predicted"/>
<dbReference type="Gene3D" id="3.30.2310.20">
    <property type="entry name" value="RelE-like"/>
    <property type="match status" value="1"/>
</dbReference>
<protein>
    <submittedName>
        <fullName evidence="1">Type II toxin-antitoxin system YafQ family toxin</fullName>
    </submittedName>
</protein>